<evidence type="ECO:0000313" key="2">
    <source>
        <dbReference type="Proteomes" id="UP000018874"/>
    </source>
</evidence>
<proteinExistence type="predicted"/>
<comment type="caution">
    <text evidence="1">The sequence shown here is derived from an EMBL/GenBank/DDBJ whole genome shotgun (WGS) entry which is preliminary data.</text>
</comment>
<accession>W2CMN2</accession>
<reference evidence="1 2" key="1">
    <citation type="submission" date="2013-11" db="EMBL/GenBank/DDBJ databases">
        <title>Single cell genomics of uncultured Tannerella BU063 (oral taxon 286).</title>
        <authorList>
            <person name="Beall C.J."/>
            <person name="Campbell A.G."/>
            <person name="Griffen A.L."/>
            <person name="Podar M."/>
            <person name="Leys E.J."/>
        </authorList>
    </citation>
    <scope>NUCLEOTIDE SEQUENCE [LARGE SCALE GENOMIC DNA]</scope>
    <source>
        <strain evidence="1">Cell 6/7/9</strain>
    </source>
</reference>
<keyword evidence="2" id="KW-1185">Reference proteome</keyword>
<sequence>MSADGALPDLNRGFVSAGEALPDLNRGFVSADGASPELNRGFVSDGGALPDEDSDLIEAFDLLSPRVRRLFACGANSLYLCGV</sequence>
<name>W2CMN2_9BACT</name>
<evidence type="ECO:0000313" key="1">
    <source>
        <dbReference type="EMBL" id="ETK07746.1"/>
    </source>
</evidence>
<dbReference type="PATRIC" id="fig|1411021.3.peg.2141"/>
<protein>
    <submittedName>
        <fullName evidence="1">Uncharacterized protein</fullName>
    </submittedName>
</protein>
<organism evidence="1 2">
    <name type="scientific">Tannerella sp. oral taxon BU063 isolate Cell 6/7/9</name>
    <dbReference type="NCBI Taxonomy" id="1411021"/>
    <lineage>
        <taxon>Bacteria</taxon>
        <taxon>Pseudomonadati</taxon>
        <taxon>Bacteroidota</taxon>
        <taxon>Bacteroidia</taxon>
        <taxon>Bacteroidales</taxon>
        <taxon>Tannerellaceae</taxon>
        <taxon>Tannerella</taxon>
    </lineage>
</organism>
<dbReference type="Proteomes" id="UP000018874">
    <property type="component" value="Unassembled WGS sequence"/>
</dbReference>
<dbReference type="AlphaFoldDB" id="W2CMN2"/>
<dbReference type="EMBL" id="AYYD01001274">
    <property type="protein sequence ID" value="ETK07746.1"/>
    <property type="molecule type" value="Genomic_DNA"/>
</dbReference>
<gene>
    <name evidence="1" type="ORF">T231_15715</name>
</gene>